<dbReference type="GO" id="GO:0042802">
    <property type="term" value="F:identical protein binding"/>
    <property type="evidence" value="ECO:0007669"/>
    <property type="project" value="TreeGrafter"/>
</dbReference>
<gene>
    <name evidence="9" type="ORF">C0099_05020</name>
</gene>
<evidence type="ECO:0000256" key="5">
    <source>
        <dbReference type="ARBA" id="ARBA00022679"/>
    </source>
</evidence>
<sequence length="402" mass="43903">MSASIFANVEMAPRDPILGLTEAFKDDTRAEKVNLGVGVYQDDNGKIPLLECVKAAEKARVEAGLPRGYQPIEGAAAYNAAVQNLLFGDDAELVKSGRVITFETLGGTGALKVGGDYLRRLYPEAKLYISDPSWENHRAVFENAGFTVETYAYYDPATRGANFPAMKAALEALPAHSVVVLHACCHNPTGADISESQWGEVVEACRKNDLIPFLDIAYQGFADGPEQDTAAVRMFADSGMQFLVASSFSKNFSLYGERVGALSIVTENKEEAARVLSQVKRVIRTNYSNPPTHGGAVVTAVLNSPELRKQWEGELAAMRQRILDMRHSLVDKLKAAGVEQDFSFITEQRGMFSYTGLTPEHVERMRDEFGIYAVKSGRICLAALNSRNVDYVAKAIATVVSK</sequence>
<dbReference type="KEGG" id="atw:C0099_05020"/>
<evidence type="ECO:0000259" key="8">
    <source>
        <dbReference type="Pfam" id="PF00155"/>
    </source>
</evidence>
<proteinExistence type="inferred from homology"/>
<dbReference type="GO" id="GO:0030170">
    <property type="term" value="F:pyridoxal phosphate binding"/>
    <property type="evidence" value="ECO:0007669"/>
    <property type="project" value="InterPro"/>
</dbReference>
<dbReference type="EC" id="2.6.1.-" evidence="7"/>
<feature type="domain" description="Aminotransferase class I/classII large" evidence="8">
    <location>
        <begin position="31"/>
        <end position="396"/>
    </location>
</feature>
<evidence type="ECO:0000256" key="6">
    <source>
        <dbReference type="ARBA" id="ARBA00022898"/>
    </source>
</evidence>
<dbReference type="CDD" id="cd00609">
    <property type="entry name" value="AAT_like"/>
    <property type="match status" value="1"/>
</dbReference>
<reference evidence="9 10" key="1">
    <citation type="submission" date="2018-01" db="EMBL/GenBank/DDBJ databases">
        <authorList>
            <person name="Fu G.-Y."/>
        </authorList>
    </citation>
    <scope>NUCLEOTIDE SEQUENCE [LARGE SCALE GENOMIC DNA]</scope>
    <source>
        <strain evidence="9 10">SY39</strain>
    </source>
</reference>
<comment type="similarity">
    <text evidence="2 7">Belongs to the class-I pyridoxal-phosphate-dependent aminotransferase family.</text>
</comment>
<dbReference type="NCBIfam" id="NF006719">
    <property type="entry name" value="PRK09257.1"/>
    <property type="match status" value="1"/>
</dbReference>
<keyword evidence="4 7" id="KW-0032">Aminotransferase</keyword>
<organism evidence="9 10">
    <name type="scientific">Pseudazoarcus pumilus</name>
    <dbReference type="NCBI Taxonomy" id="2067960"/>
    <lineage>
        <taxon>Bacteria</taxon>
        <taxon>Pseudomonadati</taxon>
        <taxon>Pseudomonadota</taxon>
        <taxon>Betaproteobacteria</taxon>
        <taxon>Rhodocyclales</taxon>
        <taxon>Zoogloeaceae</taxon>
        <taxon>Pseudazoarcus</taxon>
    </lineage>
</organism>
<dbReference type="OrthoDB" id="9766445at2"/>
<dbReference type="SUPFAM" id="SSF53383">
    <property type="entry name" value="PLP-dependent transferases"/>
    <property type="match status" value="1"/>
</dbReference>
<dbReference type="Gene3D" id="3.90.1150.10">
    <property type="entry name" value="Aspartate Aminotransferase, domain 1"/>
    <property type="match status" value="1"/>
</dbReference>
<dbReference type="InterPro" id="IPR015424">
    <property type="entry name" value="PyrdxlP-dep_Trfase"/>
</dbReference>
<dbReference type="Proteomes" id="UP000242205">
    <property type="component" value="Chromosome"/>
</dbReference>
<dbReference type="Gene3D" id="3.40.640.10">
    <property type="entry name" value="Type I PLP-dependent aspartate aminotransferase-like (Major domain)"/>
    <property type="match status" value="1"/>
</dbReference>
<evidence type="ECO:0000256" key="7">
    <source>
        <dbReference type="RuleBase" id="RU000481"/>
    </source>
</evidence>
<dbReference type="PANTHER" id="PTHR11879">
    <property type="entry name" value="ASPARTATE AMINOTRANSFERASE"/>
    <property type="match status" value="1"/>
</dbReference>
<dbReference type="PANTHER" id="PTHR11879:SF37">
    <property type="entry name" value="AROMATIC-AMINO-ACID AMINOTRANSFERASE"/>
    <property type="match status" value="1"/>
</dbReference>
<evidence type="ECO:0000313" key="10">
    <source>
        <dbReference type="Proteomes" id="UP000242205"/>
    </source>
</evidence>
<keyword evidence="10" id="KW-1185">Reference proteome</keyword>
<keyword evidence="6" id="KW-0663">Pyridoxal phosphate</keyword>
<evidence type="ECO:0000256" key="3">
    <source>
        <dbReference type="ARBA" id="ARBA00011738"/>
    </source>
</evidence>
<evidence type="ECO:0000256" key="1">
    <source>
        <dbReference type="ARBA" id="ARBA00001933"/>
    </source>
</evidence>
<dbReference type="RefSeq" id="WP_102246424.1">
    <property type="nucleotide sequence ID" value="NZ_CP025682.1"/>
</dbReference>
<dbReference type="InterPro" id="IPR000796">
    <property type="entry name" value="Asp_trans"/>
</dbReference>
<evidence type="ECO:0000256" key="4">
    <source>
        <dbReference type="ARBA" id="ARBA00022576"/>
    </source>
</evidence>
<dbReference type="PRINTS" id="PR00799">
    <property type="entry name" value="TRANSAMINASE"/>
</dbReference>
<dbReference type="FunFam" id="3.40.640.10:FF:000015">
    <property type="entry name" value="Aspartate aminotransferase"/>
    <property type="match status" value="1"/>
</dbReference>
<dbReference type="GO" id="GO:0004838">
    <property type="term" value="F:L-tyrosine-2-oxoglutarate transaminase activity"/>
    <property type="evidence" value="ECO:0007669"/>
    <property type="project" value="TreeGrafter"/>
</dbReference>
<accession>A0A2I6S519</accession>
<dbReference type="InterPro" id="IPR015421">
    <property type="entry name" value="PyrdxlP-dep_Trfase_major"/>
</dbReference>
<name>A0A2I6S519_9RHOO</name>
<keyword evidence="5 7" id="KW-0808">Transferase</keyword>
<dbReference type="Pfam" id="PF00155">
    <property type="entry name" value="Aminotran_1_2"/>
    <property type="match status" value="1"/>
</dbReference>
<dbReference type="PROSITE" id="PS00105">
    <property type="entry name" value="AA_TRANSFER_CLASS_1"/>
    <property type="match status" value="1"/>
</dbReference>
<dbReference type="InterPro" id="IPR015422">
    <property type="entry name" value="PyrdxlP-dep_Trfase_small"/>
</dbReference>
<comment type="cofactor">
    <cofactor evidence="1 7">
        <name>pyridoxal 5'-phosphate</name>
        <dbReference type="ChEBI" id="CHEBI:597326"/>
    </cofactor>
</comment>
<protein>
    <recommendedName>
        <fullName evidence="7">Aminotransferase</fullName>
        <ecNumber evidence="7">2.6.1.-</ecNumber>
    </recommendedName>
</protein>
<dbReference type="GO" id="GO:0033585">
    <property type="term" value="P:L-phenylalanine biosynthetic process from chorismate via phenylpyruvate"/>
    <property type="evidence" value="ECO:0007669"/>
    <property type="project" value="TreeGrafter"/>
</dbReference>
<dbReference type="GO" id="GO:0005829">
    <property type="term" value="C:cytosol"/>
    <property type="evidence" value="ECO:0007669"/>
    <property type="project" value="TreeGrafter"/>
</dbReference>
<evidence type="ECO:0000313" key="9">
    <source>
        <dbReference type="EMBL" id="AUN94354.1"/>
    </source>
</evidence>
<dbReference type="EMBL" id="CP025682">
    <property type="protein sequence ID" value="AUN94354.1"/>
    <property type="molecule type" value="Genomic_DNA"/>
</dbReference>
<dbReference type="AlphaFoldDB" id="A0A2I6S519"/>
<evidence type="ECO:0000256" key="2">
    <source>
        <dbReference type="ARBA" id="ARBA00007441"/>
    </source>
</evidence>
<dbReference type="InterPro" id="IPR004839">
    <property type="entry name" value="Aminotransferase_I/II_large"/>
</dbReference>
<dbReference type="InterPro" id="IPR004838">
    <property type="entry name" value="NHTrfase_class1_PyrdxlP-BS"/>
</dbReference>
<comment type="subunit">
    <text evidence="3">Homodimer.</text>
</comment>
<dbReference type="FunFam" id="3.90.1150.10:FF:000001">
    <property type="entry name" value="Aspartate aminotransferase"/>
    <property type="match status" value="1"/>
</dbReference>